<proteinExistence type="predicted"/>
<dbReference type="PANTHER" id="PTHR14695:SF4">
    <property type="entry name" value="PROTEIN NESSUN DORMA"/>
    <property type="match status" value="1"/>
</dbReference>
<dbReference type="GO" id="GO:0007283">
    <property type="term" value="P:spermatogenesis"/>
    <property type="evidence" value="ECO:0007669"/>
    <property type="project" value="TreeGrafter"/>
</dbReference>
<dbReference type="InterPro" id="IPR057508">
    <property type="entry name" value="SHCBP-like_N"/>
</dbReference>
<accession>A0A1A9ZX83</accession>
<name>A0A1A9ZX83_GLOPL</name>
<sequence>MNESINEYELQKKYDEMVGQKCFAPHKHSCPDENVENVSFSISATNEADFNCPLYPLIQLLLWIYTGIDSQIIPVSVFGSIVTSAVCSVLNNTLLEAAAQELLLQLRSNTNRVCELLMNLQITTRAEFKITAVQDDSVHLPEIHDVALEDLWSICLQENSELNFKRTVDALDELRFFYMLIWMPWDNESDDDLSWVEQTLQLRIRLVFDLRQHYLETEVSDNEQDVSVNSVSGKARLEDLLQSRLRLSTIRTELEILENPDLGHIYQEMRTMLITLNATPSIEKFV</sequence>
<evidence type="ECO:0000259" key="1">
    <source>
        <dbReference type="Pfam" id="PF23762"/>
    </source>
</evidence>
<protein>
    <recommendedName>
        <fullName evidence="1">SHC SH2 domain-containing protein</fullName>
    </recommendedName>
</protein>
<keyword evidence="3" id="KW-1185">Reference proteome</keyword>
<dbReference type="VEuPathDB" id="VectorBase:GPAI027913"/>
<dbReference type="GO" id="GO:0007112">
    <property type="term" value="P:male meiosis cytokinesis"/>
    <property type="evidence" value="ECO:0007669"/>
    <property type="project" value="TreeGrafter"/>
</dbReference>
<reference evidence="2" key="2">
    <citation type="submission" date="2020-05" db="UniProtKB">
        <authorList>
            <consortium name="EnsemblMetazoa"/>
        </authorList>
    </citation>
    <scope>IDENTIFICATION</scope>
    <source>
        <strain evidence="2">IAEA</strain>
    </source>
</reference>
<organism evidence="2 3">
    <name type="scientific">Glossina pallidipes</name>
    <name type="common">Tsetse fly</name>
    <dbReference type="NCBI Taxonomy" id="7398"/>
    <lineage>
        <taxon>Eukaryota</taxon>
        <taxon>Metazoa</taxon>
        <taxon>Ecdysozoa</taxon>
        <taxon>Arthropoda</taxon>
        <taxon>Hexapoda</taxon>
        <taxon>Insecta</taxon>
        <taxon>Pterygota</taxon>
        <taxon>Neoptera</taxon>
        <taxon>Endopterygota</taxon>
        <taxon>Diptera</taxon>
        <taxon>Brachycera</taxon>
        <taxon>Muscomorpha</taxon>
        <taxon>Hippoboscoidea</taxon>
        <taxon>Glossinidae</taxon>
        <taxon>Glossina</taxon>
    </lineage>
</organism>
<evidence type="ECO:0000313" key="2">
    <source>
        <dbReference type="EnsemblMetazoa" id="GPAI027913-PA"/>
    </source>
</evidence>
<reference evidence="3" key="1">
    <citation type="submission" date="2014-03" db="EMBL/GenBank/DDBJ databases">
        <authorList>
            <person name="Aksoy S."/>
            <person name="Warren W."/>
            <person name="Wilson R.K."/>
        </authorList>
    </citation>
    <scope>NUCLEOTIDE SEQUENCE [LARGE SCALE GENOMIC DNA]</scope>
    <source>
        <strain evidence="3">IAEA</strain>
    </source>
</reference>
<dbReference type="Proteomes" id="UP000092445">
    <property type="component" value="Unassembled WGS sequence"/>
</dbReference>
<dbReference type="EnsemblMetazoa" id="GPAI027913-RA">
    <property type="protein sequence ID" value="GPAI027913-PA"/>
    <property type="gene ID" value="GPAI027913"/>
</dbReference>
<dbReference type="AlphaFoldDB" id="A0A1A9ZX83"/>
<dbReference type="PANTHER" id="PTHR14695">
    <property type="entry name" value="SHC SH2-DOMAIN BINDING PROTEIN 1-RELATED"/>
    <property type="match status" value="1"/>
</dbReference>
<feature type="domain" description="SHC SH2" evidence="1">
    <location>
        <begin position="115"/>
        <end position="226"/>
    </location>
</feature>
<dbReference type="STRING" id="7398.A0A1A9ZX83"/>
<evidence type="ECO:0000313" key="3">
    <source>
        <dbReference type="Proteomes" id="UP000092445"/>
    </source>
</evidence>
<dbReference type="Pfam" id="PF23762">
    <property type="entry name" value="SHCBP_N"/>
    <property type="match status" value="1"/>
</dbReference>
<dbReference type="InterPro" id="IPR045140">
    <property type="entry name" value="SHCBP1-like"/>
</dbReference>